<sequence>MTSMNRERDTRDTDDPAIDVELIDDSTESVLAMRLGTSTRTDIERKAPIQIGHLERLLAQELGSGEDAAAREQIRKAHRLIDLLHRPAPDAPTFEAFFFLRDVAAMTRRLLRIHGQKSGGGAG</sequence>
<reference evidence="2" key="1">
    <citation type="journal article" date="2019" name="Int. J. Syst. Evol. Microbiol.">
        <title>The Global Catalogue of Microorganisms (GCM) 10K type strain sequencing project: providing services to taxonomists for standard genome sequencing and annotation.</title>
        <authorList>
            <consortium name="The Broad Institute Genomics Platform"/>
            <consortium name="The Broad Institute Genome Sequencing Center for Infectious Disease"/>
            <person name="Wu L."/>
            <person name="Ma J."/>
        </authorList>
    </citation>
    <scope>NUCLEOTIDE SEQUENCE [LARGE SCALE GENOMIC DNA]</scope>
    <source>
        <strain evidence="2">JCM 18324</strain>
    </source>
</reference>
<dbReference type="Proteomes" id="UP001501147">
    <property type="component" value="Unassembled WGS sequence"/>
</dbReference>
<keyword evidence="2" id="KW-1185">Reference proteome</keyword>
<name>A0ABP8ZR15_9ACTN</name>
<organism evidence="1 2">
    <name type="scientific">Streptomyces sanyensis</name>
    <dbReference type="NCBI Taxonomy" id="568869"/>
    <lineage>
        <taxon>Bacteria</taxon>
        <taxon>Bacillati</taxon>
        <taxon>Actinomycetota</taxon>
        <taxon>Actinomycetes</taxon>
        <taxon>Kitasatosporales</taxon>
        <taxon>Streptomycetaceae</taxon>
        <taxon>Streptomyces</taxon>
    </lineage>
</organism>
<accession>A0ABP8ZR15</accession>
<evidence type="ECO:0000313" key="2">
    <source>
        <dbReference type="Proteomes" id="UP001501147"/>
    </source>
</evidence>
<evidence type="ECO:0000313" key="1">
    <source>
        <dbReference type="EMBL" id="GAA4763682.1"/>
    </source>
</evidence>
<gene>
    <name evidence="1" type="ORF">GCM10023329_06700</name>
</gene>
<proteinExistence type="predicted"/>
<comment type="caution">
    <text evidence="1">The sequence shown here is derived from an EMBL/GenBank/DDBJ whole genome shotgun (WGS) entry which is preliminary data.</text>
</comment>
<dbReference type="EMBL" id="BAABJV010000001">
    <property type="protein sequence ID" value="GAA4763682.1"/>
    <property type="molecule type" value="Genomic_DNA"/>
</dbReference>
<protein>
    <submittedName>
        <fullName evidence="1">Uncharacterized protein</fullName>
    </submittedName>
</protein>